<reference evidence="3" key="2">
    <citation type="submission" date="2020-09" db="EMBL/GenBank/DDBJ databases">
        <authorList>
            <person name="Sun Q."/>
            <person name="Ohkuma M."/>
        </authorList>
    </citation>
    <scope>NUCLEOTIDE SEQUENCE</scope>
    <source>
        <strain evidence="3">JCM 14359</strain>
    </source>
</reference>
<dbReference type="AlphaFoldDB" id="A0A830EBH3"/>
<evidence type="ECO:0000313" key="4">
    <source>
        <dbReference type="Proteomes" id="UP000653099"/>
    </source>
</evidence>
<evidence type="ECO:0000259" key="2">
    <source>
        <dbReference type="Pfam" id="PF07282"/>
    </source>
</evidence>
<gene>
    <name evidence="3" type="ORF">GCM10008995_17700</name>
</gene>
<protein>
    <recommendedName>
        <fullName evidence="2">Cas12f1-like TNB domain-containing protein</fullName>
    </recommendedName>
</protein>
<organism evidence="3 4">
    <name type="scientific">Halobellus salinus</name>
    <dbReference type="NCBI Taxonomy" id="931585"/>
    <lineage>
        <taxon>Archaea</taxon>
        <taxon>Methanobacteriati</taxon>
        <taxon>Methanobacteriota</taxon>
        <taxon>Stenosarchaea group</taxon>
        <taxon>Halobacteria</taxon>
        <taxon>Halobacteriales</taxon>
        <taxon>Haloferacaceae</taxon>
        <taxon>Halobellus</taxon>
    </lineage>
</organism>
<proteinExistence type="predicted"/>
<dbReference type="InterPro" id="IPR010095">
    <property type="entry name" value="Cas12f1-like_TNB"/>
</dbReference>
<dbReference type="Pfam" id="PF07282">
    <property type="entry name" value="Cas12f1-like_TNB"/>
    <property type="match status" value="1"/>
</dbReference>
<reference evidence="3" key="1">
    <citation type="journal article" date="2014" name="Int. J. Syst. Evol. Microbiol.">
        <title>Complete genome sequence of Corynebacterium casei LMG S-19264T (=DSM 44701T), isolated from a smear-ripened cheese.</title>
        <authorList>
            <consortium name="US DOE Joint Genome Institute (JGI-PGF)"/>
            <person name="Walter F."/>
            <person name="Albersmeier A."/>
            <person name="Kalinowski J."/>
            <person name="Ruckert C."/>
        </authorList>
    </citation>
    <scope>NUCLEOTIDE SEQUENCE</scope>
    <source>
        <strain evidence="3">JCM 14359</strain>
    </source>
</reference>
<comment type="caution">
    <text evidence="3">The sequence shown here is derived from an EMBL/GenBank/DDBJ whole genome shotgun (WGS) entry which is preliminary data.</text>
</comment>
<dbReference type="GO" id="GO:0003677">
    <property type="term" value="F:DNA binding"/>
    <property type="evidence" value="ECO:0007669"/>
    <property type="project" value="UniProtKB-KW"/>
</dbReference>
<feature type="domain" description="Cas12f1-like TNB" evidence="2">
    <location>
        <begin position="26"/>
        <end position="87"/>
    </location>
</feature>
<dbReference type="EMBL" id="BMOC01000010">
    <property type="protein sequence ID" value="GGJ08292.1"/>
    <property type="molecule type" value="Genomic_DNA"/>
</dbReference>
<evidence type="ECO:0000313" key="3">
    <source>
        <dbReference type="EMBL" id="GGJ08292.1"/>
    </source>
</evidence>
<dbReference type="Proteomes" id="UP000653099">
    <property type="component" value="Unassembled WGS sequence"/>
</dbReference>
<keyword evidence="1" id="KW-0238">DNA-binding</keyword>
<sequence>MGELTDMPETHWSARVNERAHNSRAFKKFIHCLACVCEEYSSSLEAEAEAWTSQTRPACGDHEETVRHGETLTCSCGSEGHADLTASETLLRERGDCELRPMARPVRFE</sequence>
<keyword evidence="4" id="KW-1185">Reference proteome</keyword>
<accession>A0A830EBH3</accession>
<evidence type="ECO:0000256" key="1">
    <source>
        <dbReference type="ARBA" id="ARBA00023125"/>
    </source>
</evidence>
<name>A0A830EBH3_9EURY</name>